<feature type="region of interest" description="Disordered" evidence="6">
    <location>
        <begin position="122"/>
        <end position="153"/>
    </location>
</feature>
<feature type="compositionally biased region" description="Basic and acidic residues" evidence="6">
    <location>
        <begin position="1805"/>
        <end position="1827"/>
    </location>
</feature>
<feature type="compositionally biased region" description="Low complexity" evidence="6">
    <location>
        <begin position="990"/>
        <end position="1018"/>
    </location>
</feature>
<evidence type="ECO:0000256" key="2">
    <source>
        <dbReference type="ARBA" id="ARBA00006510"/>
    </source>
</evidence>
<evidence type="ECO:0000256" key="4">
    <source>
        <dbReference type="ARBA" id="ARBA00022989"/>
    </source>
</evidence>
<feature type="compositionally biased region" description="Basic and acidic residues" evidence="6">
    <location>
        <begin position="1770"/>
        <end position="1780"/>
    </location>
</feature>
<dbReference type="RefSeq" id="XP_018021728.2">
    <property type="nucleotide sequence ID" value="XM_018166239.2"/>
</dbReference>
<feature type="compositionally biased region" description="Basic and acidic residues" evidence="6">
    <location>
        <begin position="1848"/>
        <end position="1867"/>
    </location>
</feature>
<dbReference type="Pfam" id="PF07810">
    <property type="entry name" value="TMC"/>
    <property type="match status" value="1"/>
</dbReference>
<comment type="subcellular location">
    <subcellularLocation>
        <location evidence="1">Membrane</location>
        <topology evidence="1">Multi-pass membrane protein</topology>
    </subcellularLocation>
</comment>
<feature type="compositionally biased region" description="Polar residues" evidence="6">
    <location>
        <begin position="2011"/>
        <end position="2026"/>
    </location>
</feature>
<reference evidence="10" key="1">
    <citation type="submission" date="2025-08" db="UniProtKB">
        <authorList>
            <consortium name="RefSeq"/>
        </authorList>
    </citation>
    <scope>IDENTIFICATION</scope>
    <source>
        <tissue evidence="10">Whole organism</tissue>
    </source>
</reference>
<feature type="compositionally biased region" description="Polar residues" evidence="6">
    <location>
        <begin position="1870"/>
        <end position="1891"/>
    </location>
</feature>
<feature type="compositionally biased region" description="Low complexity" evidence="6">
    <location>
        <begin position="1959"/>
        <end position="1971"/>
    </location>
</feature>
<feature type="compositionally biased region" description="Polar residues" evidence="6">
    <location>
        <begin position="1914"/>
        <end position="1926"/>
    </location>
</feature>
<feature type="region of interest" description="Disordered" evidence="6">
    <location>
        <begin position="1539"/>
        <end position="1900"/>
    </location>
</feature>
<dbReference type="InterPro" id="IPR038900">
    <property type="entry name" value="TMC"/>
</dbReference>
<feature type="compositionally biased region" description="Basic and acidic residues" evidence="6">
    <location>
        <begin position="1567"/>
        <end position="1591"/>
    </location>
</feature>
<evidence type="ECO:0000256" key="5">
    <source>
        <dbReference type="ARBA" id="ARBA00023136"/>
    </source>
</evidence>
<feature type="region of interest" description="Disordered" evidence="6">
    <location>
        <begin position="1"/>
        <end position="102"/>
    </location>
</feature>
<dbReference type="GO" id="GO:0005886">
    <property type="term" value="C:plasma membrane"/>
    <property type="evidence" value="ECO:0007669"/>
    <property type="project" value="InterPro"/>
</dbReference>
<dbReference type="InterPro" id="IPR012496">
    <property type="entry name" value="TMC_dom"/>
</dbReference>
<dbReference type="KEGG" id="hazt:108677925"/>
<evidence type="ECO:0000256" key="6">
    <source>
        <dbReference type="SAM" id="MobiDB-lite"/>
    </source>
</evidence>
<feature type="transmembrane region" description="Helical" evidence="7">
    <location>
        <begin position="490"/>
        <end position="515"/>
    </location>
</feature>
<dbReference type="PANTHER" id="PTHR23302:SF40">
    <property type="entry name" value="TRANSMEMBRANE CHANNEL-LIKE PROTEIN"/>
    <property type="match status" value="1"/>
</dbReference>
<feature type="region of interest" description="Disordered" evidence="6">
    <location>
        <begin position="1914"/>
        <end position="2087"/>
    </location>
</feature>
<keyword evidence="9" id="KW-1185">Reference proteome</keyword>
<protein>
    <submittedName>
        <fullName evidence="10">Transmembrane channel-like protein</fullName>
    </submittedName>
</protein>
<feature type="region of interest" description="Disordered" evidence="6">
    <location>
        <begin position="988"/>
        <end position="1018"/>
    </location>
</feature>
<dbReference type="OrthoDB" id="5831905at2759"/>
<feature type="transmembrane region" description="Helical" evidence="7">
    <location>
        <begin position="405"/>
        <end position="422"/>
    </location>
</feature>
<dbReference type="GO" id="GO:0008381">
    <property type="term" value="F:mechanosensitive monoatomic ion channel activity"/>
    <property type="evidence" value="ECO:0007669"/>
    <property type="project" value="TreeGrafter"/>
</dbReference>
<feature type="region of interest" description="Disordered" evidence="6">
    <location>
        <begin position="173"/>
        <end position="200"/>
    </location>
</feature>
<feature type="transmembrane region" description="Helical" evidence="7">
    <location>
        <begin position="1310"/>
        <end position="1339"/>
    </location>
</feature>
<feature type="transmembrane region" description="Helical" evidence="7">
    <location>
        <begin position="535"/>
        <end position="554"/>
    </location>
</feature>
<feature type="transmembrane region" description="Helical" evidence="7">
    <location>
        <begin position="1359"/>
        <end position="1382"/>
    </location>
</feature>
<accession>A0A8B7P6Q3</accession>
<sequence length="2087" mass="233331">MDEEDGVFSFRSRSPAMGISGLKRDQQRSPSVPDEGEGRRPSGGILRLDPSKPRRRSSANSIDLRNDVGRQEGDPSSPCPSDRLSVTWADGERSVSSDTSLQQRLVGRLDVVDNPSVTNLLPNSCIPSPGPQSVGHASCMSQEPMDPSKLMPDVRPEDDDDISASISAILQRSDTMKNTRKRRRSSFRRRLTRSSTLTDSSGECTVLEMESDGELAKDKLRVYREVIAGVREQPWPISRKLKLARSARAYLAENEGAEEERLAQSTSTRDICYRHFRAVRKSIGSGLLSFYNHVSELELWHGRFKRIESHFGSAVASYFHFLRWIMGLNAILVVVTFAFIIIPELLASTRSNTGERKFLLDEEQEGGYDFKVLWNFEGMLRYSPFFYGYYSRRHSTPEGYRVPDAYFHTFIMIFAFSFIMIIRKMAANQRMSKLSYDKTEFSWSLLSGWDYAIGDMEAAQNKVAAINMGFRELLQGDKEKEKSLTGWRLIVCRCTAHVLVLILLIASAYAVVQLVVRSMEVDETYSWWRQNELSIVLTLISQIFPYFFSVVSKLEHVLPRQEVQMQLARIMALNLLNLTTFVFTLYRSITDMSEDSDKEKDYLLNSVAGMTSDAATATTGPANTQLPASDNYDQSLFLALSNSQDQSLQSFVNISTPEILGAVTSTVMIAAAALSSNISWPDYAFNSTTAHPAPETPDAERKCRKVAIPCSTPTVEFIDDYLLFPNDTIGETVEANNDQSETTEFIPIDTMNITLSDNETQSGNGTAIAIDFRSSDDKMRDVGMNSTVFPSNATSYFNGSSDDDFNILVPGNEDLINLLDESHYTPAQNSTATSEPDQILNVTSTNNTRYRRYINEASSIPEEFQFVDDETVLERNKRQHDYDHHFSGNLYDTRIFNFVTEAAPSTTSQKSTTQTSSSSSLSFNSVSSILPVSIPTPTFLNFYSRKKLDLQVEATKADTEEMPYNAPANFLNNSHNLESDLVELPNKMETSAPRTSSSSFSATDKMETSAPRTSSSSFSATELDYDVANSPFQCFAFICDDSDSKNGDSTPQLDREFNSTIEDSAYINKSNISNPANDSMNEENSHQIDQEFNFTIGDSGYINMSTASSPASDSKNEENTLQLDLEFNTTTVNSTYPNMSEPFSPATDSKNEESSLQFDLEFNFTTEGSIYSNMNEVFNLTSNGSAPNLKNETYFIDDVVDDVSDSITDWNDEMKLDRLEDLITALPHARRRKLRRLCWETAIGQEIVKITVMDLIVTIALIFITEYLRAVFVRFCNFRNCCWDLEKQYPGYAGFDIAENIFHLINNQGLVWMGMFFSPCLPALNLVKLVILLYVRSWAVVTSNVPPEVVYKASDNNNFYLLLFLAMLFLCMLPVWFVMVWAPPSWHCGPFSEYEHVYKIFPFIDFISIPFFVIPAVLLLVLAIFYYVSLTKALREANEDLYDQLCHERNEERRKTKEALAGAPVLDTPSSRWAKLINMTPLPNRSRIASLTAKLKAAAATVDDDDDDALRTPLLSDAHAAPSLPGDDLTDLGQSEVFDDSLSEQRKTSLKQGSLNDKRSTVSKQANDAKKRDTIPSKDNLGKKAREDSVKNGRKGRDRLESQESAGSQMPKSPKYQKKSKRFSFPDSFNQDTAALESKRQPRDSLKIRKHARDNGEAANEDLAQKDSTDSKKKETSSTPYVKQKRRPTSQEGQGSEEARRKQTSGKQSTPTKDPSHSRKGSSSSQERKRKERNWASLERDPPASDSPLRKSHKKKNRGGVPPTVVVDQHGPDIEQEKLVQESLVKQEGAEDDDSDMQRIPVIKISKEDSVERSIEQAKLDRQKAIQEDDLNPDGEQIPMADDSDAPTLHDRPPSAEGHEAHYRDAAPRPTSSQATDSPDLSSVTRAQSHTADLHNKNVCDGEIGEQICSTNMTDFTSPISVSSSAFFPPRGPDSPDLTNPLSSAASEARNASDSPDLTISNSISTPSSSSCKTYVIPTNIETENKTKSGADVATQEAGPDERTDPPEPPQRTSSLHKISRSNLESKSIKLARHQTLPDKLPETIQSLADKDDASNDPFQTNMTAPKAAVEDDFLPNDHDGRNKQNE</sequence>
<feature type="compositionally biased region" description="Polar residues" evidence="6">
    <location>
        <begin position="1937"/>
        <end position="1958"/>
    </location>
</feature>
<evidence type="ECO:0000256" key="7">
    <source>
        <dbReference type="SAM" id="Phobius"/>
    </source>
</evidence>
<evidence type="ECO:0000313" key="9">
    <source>
        <dbReference type="Proteomes" id="UP000694843"/>
    </source>
</evidence>
<feature type="compositionally biased region" description="Basic and acidic residues" evidence="6">
    <location>
        <begin position="64"/>
        <end position="73"/>
    </location>
</feature>
<evidence type="ECO:0000259" key="8">
    <source>
        <dbReference type="Pfam" id="PF07810"/>
    </source>
</evidence>
<evidence type="ECO:0000256" key="1">
    <source>
        <dbReference type="ARBA" id="ARBA00004141"/>
    </source>
</evidence>
<keyword evidence="3 7" id="KW-0812">Transmembrane</keyword>
<feature type="transmembrane region" description="Helical" evidence="7">
    <location>
        <begin position="321"/>
        <end position="342"/>
    </location>
</feature>
<organism evidence="9 10">
    <name type="scientific">Hyalella azteca</name>
    <name type="common">Amphipod</name>
    <dbReference type="NCBI Taxonomy" id="294128"/>
    <lineage>
        <taxon>Eukaryota</taxon>
        <taxon>Metazoa</taxon>
        <taxon>Ecdysozoa</taxon>
        <taxon>Arthropoda</taxon>
        <taxon>Crustacea</taxon>
        <taxon>Multicrustacea</taxon>
        <taxon>Malacostraca</taxon>
        <taxon>Eumalacostraca</taxon>
        <taxon>Peracarida</taxon>
        <taxon>Amphipoda</taxon>
        <taxon>Senticaudata</taxon>
        <taxon>Talitrida</taxon>
        <taxon>Talitroidea</taxon>
        <taxon>Hyalellidae</taxon>
        <taxon>Hyalella</taxon>
    </lineage>
</organism>
<feature type="compositionally biased region" description="Basic residues" evidence="6">
    <location>
        <begin position="178"/>
        <end position="192"/>
    </location>
</feature>
<proteinExistence type="inferred from homology"/>
<feature type="transmembrane region" description="Helical" evidence="7">
    <location>
        <begin position="1403"/>
        <end position="1428"/>
    </location>
</feature>
<evidence type="ECO:0000256" key="3">
    <source>
        <dbReference type="ARBA" id="ARBA00022692"/>
    </source>
</evidence>
<keyword evidence="5 7" id="KW-0472">Membrane</keyword>
<feature type="compositionally biased region" description="Basic and acidic residues" evidence="6">
    <location>
        <begin position="1637"/>
        <end position="1647"/>
    </location>
</feature>
<gene>
    <name evidence="10" type="primary">LOC108677925</name>
</gene>
<dbReference type="Proteomes" id="UP000694843">
    <property type="component" value="Unplaced"/>
</dbReference>
<name>A0A8B7P6Q3_HYAAZ</name>
<feature type="domain" description="TMC" evidence="8">
    <location>
        <begin position="1238"/>
        <end position="1354"/>
    </location>
</feature>
<dbReference type="PANTHER" id="PTHR23302">
    <property type="entry name" value="TRANSMEMBRANE CHANNEL-RELATED"/>
    <property type="match status" value="1"/>
</dbReference>
<evidence type="ECO:0000313" key="10">
    <source>
        <dbReference type="RefSeq" id="XP_018021728.2"/>
    </source>
</evidence>
<feature type="compositionally biased region" description="Basic and acidic residues" evidence="6">
    <location>
        <begin position="1663"/>
        <end position="1676"/>
    </location>
</feature>
<feature type="transmembrane region" description="Helical" evidence="7">
    <location>
        <begin position="566"/>
        <end position="586"/>
    </location>
</feature>
<feature type="transmembrane region" description="Helical" evidence="7">
    <location>
        <begin position="1247"/>
        <end position="1268"/>
    </location>
</feature>
<dbReference type="GeneID" id="108677925"/>
<comment type="similarity">
    <text evidence="2">Belongs to the TMC family.</text>
</comment>
<feature type="compositionally biased region" description="Basic and acidic residues" evidence="6">
    <location>
        <begin position="2076"/>
        <end position="2087"/>
    </location>
</feature>
<keyword evidence="4 7" id="KW-1133">Transmembrane helix</keyword>